<accession>A0ABD0KA86</accession>
<dbReference type="InterPro" id="IPR029002">
    <property type="entry name" value="PLPC/GPLD1"/>
</dbReference>
<feature type="non-terminal residue" evidence="3">
    <location>
        <position position="119"/>
    </location>
</feature>
<dbReference type="Proteomes" id="UP001519460">
    <property type="component" value="Unassembled WGS sequence"/>
</dbReference>
<dbReference type="PANTHER" id="PTHR23221:SF7">
    <property type="entry name" value="PHOSPHATIDYLINOSITOL-GLYCAN-SPECIFIC PHOSPHOLIPASE D"/>
    <property type="match status" value="1"/>
</dbReference>
<feature type="signal peptide" evidence="1">
    <location>
        <begin position="1"/>
        <end position="20"/>
    </location>
</feature>
<keyword evidence="4" id="KW-1185">Reference proteome</keyword>
<feature type="chain" id="PRO_5044787635" description="Phospholipase C/D domain-containing protein" evidence="1">
    <location>
        <begin position="21"/>
        <end position="119"/>
    </location>
</feature>
<dbReference type="AlphaFoldDB" id="A0ABD0KA86"/>
<organism evidence="3 4">
    <name type="scientific">Batillaria attramentaria</name>
    <dbReference type="NCBI Taxonomy" id="370345"/>
    <lineage>
        <taxon>Eukaryota</taxon>
        <taxon>Metazoa</taxon>
        <taxon>Spiralia</taxon>
        <taxon>Lophotrochozoa</taxon>
        <taxon>Mollusca</taxon>
        <taxon>Gastropoda</taxon>
        <taxon>Caenogastropoda</taxon>
        <taxon>Sorbeoconcha</taxon>
        <taxon>Cerithioidea</taxon>
        <taxon>Batillariidae</taxon>
        <taxon>Batillaria</taxon>
    </lineage>
</organism>
<evidence type="ECO:0000313" key="3">
    <source>
        <dbReference type="EMBL" id="KAK7484045.1"/>
    </source>
</evidence>
<reference evidence="3 4" key="1">
    <citation type="journal article" date="2023" name="Sci. Data">
        <title>Genome assembly of the Korean intertidal mud-creeper Batillaria attramentaria.</title>
        <authorList>
            <person name="Patra A.K."/>
            <person name="Ho P.T."/>
            <person name="Jun S."/>
            <person name="Lee S.J."/>
            <person name="Kim Y."/>
            <person name="Won Y.J."/>
        </authorList>
    </citation>
    <scope>NUCLEOTIDE SEQUENCE [LARGE SCALE GENOMIC DNA]</scope>
    <source>
        <strain evidence="3">Wonlab-2016</strain>
    </source>
</reference>
<dbReference type="PANTHER" id="PTHR23221">
    <property type="entry name" value="GLYCOSYLPHOSPHATIDYLINOSITOL PHOSPHOLIPASE D"/>
    <property type="match status" value="1"/>
</dbReference>
<proteinExistence type="predicted"/>
<gene>
    <name evidence="3" type="ORF">BaRGS_00024657</name>
</gene>
<dbReference type="EMBL" id="JACVVK020000216">
    <property type="protein sequence ID" value="KAK7484045.1"/>
    <property type="molecule type" value="Genomic_DNA"/>
</dbReference>
<evidence type="ECO:0000259" key="2">
    <source>
        <dbReference type="Pfam" id="PF00882"/>
    </source>
</evidence>
<dbReference type="Pfam" id="PF00882">
    <property type="entry name" value="Zn_dep_PLPC"/>
    <property type="match status" value="1"/>
</dbReference>
<keyword evidence="1" id="KW-0732">Signal</keyword>
<feature type="domain" description="Phospholipase C/D" evidence="2">
    <location>
        <begin position="50"/>
        <end position="105"/>
    </location>
</feature>
<evidence type="ECO:0000256" key="1">
    <source>
        <dbReference type="SAM" id="SignalP"/>
    </source>
</evidence>
<evidence type="ECO:0000313" key="4">
    <source>
        <dbReference type="Proteomes" id="UP001519460"/>
    </source>
</evidence>
<comment type="caution">
    <text evidence="3">The sequence shown here is derived from an EMBL/GenBank/DDBJ whole genome shotgun (WGS) entry which is preliminary data.</text>
</comment>
<sequence>MVACVTVVLFLVALFHVTKTCGPATHIEISYRAQDQFEPFQTNTDYDKVRKYHDIAEDTHWTPFMNATINYIRKNYPPPWDEATEKLVVFLLGVVSHQVADVSWHGLGIDQGFLDAMGG</sequence>
<name>A0ABD0KA86_9CAEN</name>
<protein>
    <recommendedName>
        <fullName evidence="2">Phospholipase C/D domain-containing protein</fullName>
    </recommendedName>
</protein>